<feature type="compositionally biased region" description="Low complexity" evidence="1">
    <location>
        <begin position="147"/>
        <end position="176"/>
    </location>
</feature>
<evidence type="ECO:0000313" key="3">
    <source>
        <dbReference type="Proteomes" id="UP000567179"/>
    </source>
</evidence>
<keyword evidence="3" id="KW-1185">Reference proteome</keyword>
<name>A0A8H5B1I4_9AGAR</name>
<comment type="caution">
    <text evidence="2">The sequence shown here is derived from an EMBL/GenBank/DDBJ whole genome shotgun (WGS) entry which is preliminary data.</text>
</comment>
<evidence type="ECO:0000256" key="1">
    <source>
        <dbReference type="SAM" id="MobiDB-lite"/>
    </source>
</evidence>
<feature type="region of interest" description="Disordered" evidence="1">
    <location>
        <begin position="108"/>
        <end position="180"/>
    </location>
</feature>
<dbReference type="Proteomes" id="UP000567179">
    <property type="component" value="Unassembled WGS sequence"/>
</dbReference>
<sequence length="203" mass="21735">MATKTATSEQEYYVDVITRPVGPQRRRTLSLLSISSRSSAGSGFTLDFPKSPSTSGLSQQPDAHFAHGSFIPVRPAMTTLENFARCATPPIAKVPLKKKRKVTFSDKCTYSPSWSEDEAEDSGYTIHSSSTSSPSKTIPRITHTTTPSSSVIDPPSPSSSPGSKDSLAFALSSASAQRAPKRGTIFRDVPSAMICGARVHVAW</sequence>
<proteinExistence type="predicted"/>
<accession>A0A8H5B1I4</accession>
<feature type="compositionally biased region" description="Low complexity" evidence="1">
    <location>
        <begin position="122"/>
        <end position="137"/>
    </location>
</feature>
<evidence type="ECO:0000313" key="2">
    <source>
        <dbReference type="EMBL" id="KAF5314871.1"/>
    </source>
</evidence>
<dbReference type="OrthoDB" id="2526979at2759"/>
<gene>
    <name evidence="2" type="ORF">D9619_007242</name>
</gene>
<protein>
    <submittedName>
        <fullName evidence="2">Uncharacterized protein</fullName>
    </submittedName>
</protein>
<dbReference type="EMBL" id="JAACJJ010000043">
    <property type="protein sequence ID" value="KAF5314871.1"/>
    <property type="molecule type" value="Genomic_DNA"/>
</dbReference>
<reference evidence="2 3" key="1">
    <citation type="journal article" date="2020" name="ISME J.">
        <title>Uncovering the hidden diversity of litter-decomposition mechanisms in mushroom-forming fungi.</title>
        <authorList>
            <person name="Floudas D."/>
            <person name="Bentzer J."/>
            <person name="Ahren D."/>
            <person name="Johansson T."/>
            <person name="Persson P."/>
            <person name="Tunlid A."/>
        </authorList>
    </citation>
    <scope>NUCLEOTIDE SEQUENCE [LARGE SCALE GENOMIC DNA]</scope>
    <source>
        <strain evidence="2 3">CBS 101986</strain>
    </source>
</reference>
<organism evidence="2 3">
    <name type="scientific">Psilocybe cf. subviscida</name>
    <dbReference type="NCBI Taxonomy" id="2480587"/>
    <lineage>
        <taxon>Eukaryota</taxon>
        <taxon>Fungi</taxon>
        <taxon>Dikarya</taxon>
        <taxon>Basidiomycota</taxon>
        <taxon>Agaricomycotina</taxon>
        <taxon>Agaricomycetes</taxon>
        <taxon>Agaricomycetidae</taxon>
        <taxon>Agaricales</taxon>
        <taxon>Agaricineae</taxon>
        <taxon>Strophariaceae</taxon>
        <taxon>Psilocybe</taxon>
    </lineage>
</organism>
<dbReference type="AlphaFoldDB" id="A0A8H5B1I4"/>